<keyword evidence="3" id="KW-1185">Reference proteome</keyword>
<keyword evidence="2" id="KW-0503">Monooxygenase</keyword>
<dbReference type="AlphaFoldDB" id="A0A6G1X7N8"/>
<dbReference type="InterPro" id="IPR011008">
    <property type="entry name" value="Dimeric_a/b-barrel"/>
</dbReference>
<feature type="domain" description="ABM" evidence="1">
    <location>
        <begin position="66"/>
        <end position="153"/>
    </location>
</feature>
<organism evidence="2 3">
    <name type="scientific">Salinibacillus xinjiangensis</name>
    <dbReference type="NCBI Taxonomy" id="1229268"/>
    <lineage>
        <taxon>Bacteria</taxon>
        <taxon>Bacillati</taxon>
        <taxon>Bacillota</taxon>
        <taxon>Bacilli</taxon>
        <taxon>Bacillales</taxon>
        <taxon>Bacillaceae</taxon>
        <taxon>Salinibacillus</taxon>
    </lineage>
</organism>
<dbReference type="PANTHER" id="PTHR34474">
    <property type="entry name" value="SIGNAL TRANSDUCTION PROTEIN TRAP"/>
    <property type="match status" value="1"/>
</dbReference>
<dbReference type="OrthoDB" id="2352283at2"/>
<evidence type="ECO:0000313" key="2">
    <source>
        <dbReference type="EMBL" id="MRG86949.1"/>
    </source>
</evidence>
<dbReference type="InterPro" id="IPR050404">
    <property type="entry name" value="Heme-degrading_MO"/>
</dbReference>
<proteinExistence type="predicted"/>
<evidence type="ECO:0000259" key="1">
    <source>
        <dbReference type="PROSITE" id="PS51725"/>
    </source>
</evidence>
<dbReference type="RefSeq" id="WP_153728850.1">
    <property type="nucleotide sequence ID" value="NZ_WJNH01000007.1"/>
</dbReference>
<dbReference type="Pfam" id="PF03992">
    <property type="entry name" value="ABM"/>
    <property type="match status" value="1"/>
</dbReference>
<name>A0A6G1X7N8_9BACI</name>
<sequence length="167" mass="19393">MKVLMTSGTVDYLLKIKQKYPEANIQVMQNVTSGLAYYEGNNDEVFEEERIYETVDMVGEMQDEGFVVMNHIPVTDEGRPIFEDRFKNRSGKIEDMPGFQALRILRPEQRNTYIVLSQWADEDSFISWKNSLSFKEAHKQQDAKKQEKPSYSAGDSYVTQYHMVVGE</sequence>
<evidence type="ECO:0000313" key="3">
    <source>
        <dbReference type="Proteomes" id="UP000480185"/>
    </source>
</evidence>
<protein>
    <submittedName>
        <fullName evidence="2">Antibiotic biosynthesis monooxygenase</fullName>
    </submittedName>
</protein>
<dbReference type="PANTHER" id="PTHR34474:SF2">
    <property type="entry name" value="SIGNAL TRANSDUCTION PROTEIN TRAP"/>
    <property type="match status" value="1"/>
</dbReference>
<keyword evidence="2" id="KW-0560">Oxidoreductase</keyword>
<dbReference type="GO" id="GO:0004497">
    <property type="term" value="F:monooxygenase activity"/>
    <property type="evidence" value="ECO:0007669"/>
    <property type="project" value="UniProtKB-KW"/>
</dbReference>
<dbReference type="Gene3D" id="3.30.70.100">
    <property type="match status" value="1"/>
</dbReference>
<comment type="caution">
    <text evidence="2">The sequence shown here is derived from an EMBL/GenBank/DDBJ whole genome shotgun (WGS) entry which is preliminary data.</text>
</comment>
<dbReference type="PROSITE" id="PS51725">
    <property type="entry name" value="ABM"/>
    <property type="match status" value="1"/>
</dbReference>
<accession>A0A6G1X7N8</accession>
<dbReference type="EMBL" id="WJNH01000007">
    <property type="protein sequence ID" value="MRG86949.1"/>
    <property type="molecule type" value="Genomic_DNA"/>
</dbReference>
<dbReference type="InterPro" id="IPR007138">
    <property type="entry name" value="ABM_dom"/>
</dbReference>
<gene>
    <name evidence="2" type="ORF">GH754_11575</name>
</gene>
<reference evidence="2 3" key="1">
    <citation type="submission" date="2019-11" db="EMBL/GenBank/DDBJ databases">
        <authorList>
            <person name="Li J."/>
        </authorList>
    </citation>
    <scope>NUCLEOTIDE SEQUENCE [LARGE SCALE GENOMIC DNA]</scope>
    <source>
        <strain evidence="2 3">J4</strain>
    </source>
</reference>
<dbReference type="SUPFAM" id="SSF54909">
    <property type="entry name" value="Dimeric alpha+beta barrel"/>
    <property type="match status" value="1"/>
</dbReference>
<dbReference type="Proteomes" id="UP000480185">
    <property type="component" value="Unassembled WGS sequence"/>
</dbReference>